<evidence type="ECO:0000313" key="4">
    <source>
        <dbReference type="Proteomes" id="UP000831684"/>
    </source>
</evidence>
<protein>
    <submittedName>
        <fullName evidence="3">Alpha/beta hydrolase</fullName>
    </submittedName>
</protein>
<dbReference type="Pfam" id="PF12146">
    <property type="entry name" value="Hydrolase_4"/>
    <property type="match status" value="1"/>
</dbReference>
<dbReference type="PANTHER" id="PTHR16138:SF7">
    <property type="entry name" value="PALMITOYL-PROTEIN THIOESTERASE ABHD10, MITOCHONDRIAL"/>
    <property type="match status" value="1"/>
</dbReference>
<dbReference type="RefSeq" id="WP_244379934.1">
    <property type="nucleotide sequence ID" value="NZ_CP083239.1"/>
</dbReference>
<evidence type="ECO:0000313" key="3">
    <source>
        <dbReference type="EMBL" id="UOK72115.1"/>
    </source>
</evidence>
<sequence length="267" mass="28589">MSEATPTRPDAGAAPSFLTVGADARAIAVRVTPGRASPEHPGILWCGGFLSDMRGTKAEALADWGAAHDRRVVRFDYSGHGESGGAFEEGTISRWAEDAFAVFDRMTEGPQIVVGSSMGGWIALLLARALAARGESARLAALVLIAPAPDFTEELMWKAMPEDVRAALLHDGRWVRPSQYGPGQVITRALIEDGRQNLVLGAPFAVGCPVRILQGVADPDVPWQHALRLVTCLAEDDVVLSLIKDGDHRLSRPEDIERILAAVQEVG</sequence>
<dbReference type="EMBL" id="CP083239">
    <property type="protein sequence ID" value="UOK72115.1"/>
    <property type="molecule type" value="Genomic_DNA"/>
</dbReference>
<feature type="domain" description="Serine aminopeptidase S33" evidence="2">
    <location>
        <begin position="58"/>
        <end position="155"/>
    </location>
</feature>
<organism evidence="3 4">
    <name type="scientific">Ancylobacter polymorphus</name>
    <dbReference type="NCBI Taxonomy" id="223390"/>
    <lineage>
        <taxon>Bacteria</taxon>
        <taxon>Pseudomonadati</taxon>
        <taxon>Pseudomonadota</taxon>
        <taxon>Alphaproteobacteria</taxon>
        <taxon>Hyphomicrobiales</taxon>
        <taxon>Xanthobacteraceae</taxon>
        <taxon>Ancylobacter</taxon>
    </lineage>
</organism>
<dbReference type="GO" id="GO:0016787">
    <property type="term" value="F:hydrolase activity"/>
    <property type="evidence" value="ECO:0007669"/>
    <property type="project" value="UniProtKB-KW"/>
</dbReference>
<dbReference type="AlphaFoldDB" id="A0A9E7A2R0"/>
<dbReference type="InterPro" id="IPR029058">
    <property type="entry name" value="AB_hydrolase_fold"/>
</dbReference>
<dbReference type="PANTHER" id="PTHR16138">
    <property type="entry name" value="MYCOPHENOLIC ACID ACYL-GLUCURONIDE ESTERASE, MITOCHONDRIAL"/>
    <property type="match status" value="1"/>
</dbReference>
<evidence type="ECO:0000259" key="2">
    <source>
        <dbReference type="Pfam" id="PF12146"/>
    </source>
</evidence>
<dbReference type="Proteomes" id="UP000831684">
    <property type="component" value="Chromosome"/>
</dbReference>
<gene>
    <name evidence="3" type="ORF">K9D25_05190</name>
</gene>
<keyword evidence="1 3" id="KW-0378">Hydrolase</keyword>
<name>A0A9E7A2R0_9HYPH</name>
<dbReference type="InterPro" id="IPR022742">
    <property type="entry name" value="Hydrolase_4"/>
</dbReference>
<proteinExistence type="predicted"/>
<dbReference type="InterPro" id="IPR052382">
    <property type="entry name" value="ABHD10_acyl-thioesterase"/>
</dbReference>
<dbReference type="KEGG" id="apol:K9D25_05190"/>
<evidence type="ECO:0000256" key="1">
    <source>
        <dbReference type="ARBA" id="ARBA00022801"/>
    </source>
</evidence>
<dbReference type="Gene3D" id="3.40.50.1820">
    <property type="entry name" value="alpha/beta hydrolase"/>
    <property type="match status" value="1"/>
</dbReference>
<dbReference type="SUPFAM" id="SSF53474">
    <property type="entry name" value="alpha/beta-Hydrolases"/>
    <property type="match status" value="1"/>
</dbReference>
<accession>A0A9E7A2R0</accession>
<reference evidence="3" key="1">
    <citation type="submission" date="2021-09" db="EMBL/GenBank/DDBJ databases">
        <title>Network and meta-omics reveal the key degrader and cooperation patterns in an efficient 1,4-dioxane-degrading microbial community.</title>
        <authorList>
            <person name="Dai C."/>
        </authorList>
    </citation>
    <scope>NUCLEOTIDE SEQUENCE</scope>
    <source>
        <strain evidence="3">ZM13</strain>
    </source>
</reference>